<keyword evidence="4" id="KW-1003">Cell membrane</keyword>
<gene>
    <name evidence="13" type="ORF">BpHYR1_039685</name>
</gene>
<feature type="transmembrane region" description="Helical" evidence="9">
    <location>
        <begin position="623"/>
        <end position="641"/>
    </location>
</feature>
<feature type="compositionally biased region" description="Low complexity" evidence="10">
    <location>
        <begin position="1049"/>
        <end position="1063"/>
    </location>
</feature>
<evidence type="ECO:0000256" key="5">
    <source>
        <dbReference type="ARBA" id="ARBA00022692"/>
    </source>
</evidence>
<dbReference type="Gene3D" id="3.40.930.10">
    <property type="entry name" value="Mannitol-specific EII, Chain A"/>
    <property type="match status" value="1"/>
</dbReference>
<feature type="transmembrane region" description="Helical" evidence="9">
    <location>
        <begin position="425"/>
        <end position="444"/>
    </location>
</feature>
<evidence type="ECO:0000256" key="7">
    <source>
        <dbReference type="ARBA" id="ARBA00023065"/>
    </source>
</evidence>
<dbReference type="GO" id="GO:0016323">
    <property type="term" value="C:basolateral plasma membrane"/>
    <property type="evidence" value="ECO:0007669"/>
    <property type="project" value="UniProtKB-SubCell"/>
</dbReference>
<proteinExistence type="inferred from homology"/>
<dbReference type="GO" id="GO:0051453">
    <property type="term" value="P:regulation of intracellular pH"/>
    <property type="evidence" value="ECO:0007669"/>
    <property type="project" value="TreeGrafter"/>
</dbReference>
<feature type="transmembrane region" description="Helical" evidence="9">
    <location>
        <begin position="456"/>
        <end position="486"/>
    </location>
</feature>
<feature type="transmembrane region" description="Helical" evidence="9">
    <location>
        <begin position="506"/>
        <end position="527"/>
    </location>
</feature>
<dbReference type="GO" id="GO:0008509">
    <property type="term" value="F:monoatomic anion transmembrane transporter activity"/>
    <property type="evidence" value="ECO:0007669"/>
    <property type="project" value="InterPro"/>
</dbReference>
<dbReference type="Gene3D" id="1.10.287.570">
    <property type="entry name" value="Helical hairpin bin"/>
    <property type="match status" value="1"/>
</dbReference>
<dbReference type="InterPro" id="IPR013769">
    <property type="entry name" value="Band3_cytoplasmic_dom"/>
</dbReference>
<dbReference type="InterPro" id="IPR011531">
    <property type="entry name" value="HCO3_transpt-like_TM_dom"/>
</dbReference>
<reference evidence="13 14" key="1">
    <citation type="journal article" date="2018" name="Sci. Rep.">
        <title>Genomic signatures of local adaptation to the degree of environmental predictability in rotifers.</title>
        <authorList>
            <person name="Franch-Gras L."/>
            <person name="Hahn C."/>
            <person name="Garcia-Roger E.M."/>
            <person name="Carmona M.J."/>
            <person name="Serra M."/>
            <person name="Gomez A."/>
        </authorList>
    </citation>
    <scope>NUCLEOTIDE SEQUENCE [LARGE SCALE GENOMIC DNA]</scope>
    <source>
        <strain evidence="13">HYR1</strain>
    </source>
</reference>
<feature type="transmembrane region" description="Helical" evidence="9">
    <location>
        <begin position="661"/>
        <end position="679"/>
    </location>
</feature>
<dbReference type="PANTHER" id="PTHR11453">
    <property type="entry name" value="ANION EXCHANGE PROTEIN"/>
    <property type="match status" value="1"/>
</dbReference>
<dbReference type="NCBIfam" id="TIGR00834">
    <property type="entry name" value="ae"/>
    <property type="match status" value="1"/>
</dbReference>
<dbReference type="PRINTS" id="PR01232">
    <property type="entry name" value="NAHCO3TRSPRT"/>
</dbReference>
<evidence type="ECO:0000256" key="3">
    <source>
        <dbReference type="ARBA" id="ARBA00022448"/>
    </source>
</evidence>
<evidence type="ECO:0000313" key="13">
    <source>
        <dbReference type="EMBL" id="RNA09034.1"/>
    </source>
</evidence>
<dbReference type="EMBL" id="REGN01006561">
    <property type="protein sequence ID" value="RNA09034.1"/>
    <property type="molecule type" value="Genomic_DNA"/>
</dbReference>
<sequence length="1063" mass="119999">MSNFKPSNPIIDESEAVKFSIGENEPDEEHKPHHLFCEMDELQENLEWREAARWLKFEEEVENGGRWSKPHVATLSLHSLFELRSCLLNGAILLDFPGEDLPTIIDGMIDYVVKNRFLSEEHKESVRNALLLKHVHQHEKEFQRQINTGEKKSFPLIKSLADMGKKASHIDLGSLPQNPSSAYLASNASSANLKQSPTQPIFELGGSSARITKIDSKAKINQHFMRKIPFGAEASNVLVGEVEFLDYQFTAFVRLSKAVILGDFTEVPVPTRFLFIILGPKGNLQRYHEIGRSIATIMSDEIFHDVAYKAKNKHDILSAFDVFLDQVTVLPPGEWDPKIRLDPPNKLPLKQERLEKLAEVTKINGSATNGFKKHEEEIQPHDMGPGLEFTGRFCGGLIDDIKRKVPWFWSDFTDGLNFQCLSSIMFMYFACLAPIITFGGLLGAATDQNMSAIESLLSGAICGILYSLFAGQPMTILGSTGPVLVFETILNQFSKDYGIDYIGFRAWVGLWTFVILTIIVVTDCSALVKYITRFTEESFATLIAIIFIKESVAKLFGIRESYQFSNNPNAYFEEILQNNTCGRCINLLNQSIGEGLEILTKEQCENLGPNYEYHRDCTYSPDVFFVSVCLYLFTFILAMGLRAFRTSPFFPSFIRSKVADFGVVITIVVAVLFDMYLGFDTPKLMVPLKFQTTIPSRGWFINPIERNKDKLWLSIAAVIPALLATILIFMDQHITAVIVNRKENKLKKGSGYHLDLLIVGIAIGINSLLGIPWFVAATVLSINHVLSLKKESEASAPGEKPKFLGVNEQRLTGTVVFMLIGSSVFLSTILRKIPMPVLYGIFLYMGISSLNGIQLMQRVFIFFMPEKHQPDLIYLRHVRTWRVHFFTLFQIGCLVLLFVIKMNKKISILFPVMVLGLVGIRKIMDYIFTQKELSYLDDIMPEVTKRIKEDGKGSDDLESQGSKQIFKQDSINISTELSRTHIWQELVNSDKQLAGERETLIKRKKPSVDRTKPLSSVIDKHINEEAHVPLMDKNVDNSQSSIPTIVIEPSKNVNPNKNNSTKL</sequence>
<keyword evidence="6 9" id="KW-1133">Transmembrane helix</keyword>
<feature type="transmembrane region" description="Helical" evidence="9">
    <location>
        <begin position="711"/>
        <end position="730"/>
    </location>
</feature>
<name>A0A3M7QCX4_BRAPC</name>
<feature type="domain" description="Band 3 cytoplasmic" evidence="12">
    <location>
        <begin position="33"/>
        <end position="337"/>
    </location>
</feature>
<dbReference type="FunFam" id="1.10.287.570:FF:000001">
    <property type="entry name" value="Anion exchange protein"/>
    <property type="match status" value="1"/>
</dbReference>
<feature type="domain" description="Bicarbonate transporter-like transmembrane" evidence="11">
    <location>
        <begin position="392"/>
        <end position="941"/>
    </location>
</feature>
<feature type="transmembrane region" description="Helical" evidence="9">
    <location>
        <begin position="881"/>
        <end position="899"/>
    </location>
</feature>
<evidence type="ECO:0000256" key="2">
    <source>
        <dbReference type="ARBA" id="ARBA00010993"/>
    </source>
</evidence>
<feature type="transmembrane region" description="Helical" evidence="9">
    <location>
        <begin position="837"/>
        <end position="861"/>
    </location>
</feature>
<dbReference type="PRINTS" id="PR01231">
    <property type="entry name" value="HCO3TRNSPORT"/>
</dbReference>
<keyword evidence="5 9" id="KW-0812">Transmembrane</keyword>
<keyword evidence="3 9" id="KW-0813">Transport</keyword>
<evidence type="ECO:0000256" key="10">
    <source>
        <dbReference type="SAM" id="MobiDB-lite"/>
    </source>
</evidence>
<keyword evidence="7 9" id="KW-0406">Ion transport</keyword>
<evidence type="ECO:0000256" key="1">
    <source>
        <dbReference type="ARBA" id="ARBA00004554"/>
    </source>
</evidence>
<evidence type="ECO:0000256" key="9">
    <source>
        <dbReference type="RuleBase" id="RU362035"/>
    </source>
</evidence>
<dbReference type="InterPro" id="IPR016152">
    <property type="entry name" value="PTrfase/Anion_transptr"/>
</dbReference>
<dbReference type="InterPro" id="IPR003020">
    <property type="entry name" value="HCO3_transpt_euk"/>
</dbReference>
<dbReference type="OrthoDB" id="1735926at2759"/>
<dbReference type="GO" id="GO:0005452">
    <property type="term" value="F:solute:inorganic anion antiporter activity"/>
    <property type="evidence" value="ECO:0007669"/>
    <property type="project" value="InterPro"/>
</dbReference>
<organism evidence="13 14">
    <name type="scientific">Brachionus plicatilis</name>
    <name type="common">Marine rotifer</name>
    <name type="synonym">Brachionus muelleri</name>
    <dbReference type="NCBI Taxonomy" id="10195"/>
    <lineage>
        <taxon>Eukaryota</taxon>
        <taxon>Metazoa</taxon>
        <taxon>Spiralia</taxon>
        <taxon>Gnathifera</taxon>
        <taxon>Rotifera</taxon>
        <taxon>Eurotatoria</taxon>
        <taxon>Monogononta</taxon>
        <taxon>Pseudotrocha</taxon>
        <taxon>Ploima</taxon>
        <taxon>Brachionidae</taxon>
        <taxon>Brachionus</taxon>
    </lineage>
</organism>
<accession>A0A3M7QCX4</accession>
<comment type="caution">
    <text evidence="13">The sequence shown here is derived from an EMBL/GenBank/DDBJ whole genome shotgun (WGS) entry which is preliminary data.</text>
</comment>
<dbReference type="GO" id="GO:0008510">
    <property type="term" value="F:sodium:bicarbonate symporter activity"/>
    <property type="evidence" value="ECO:0007669"/>
    <property type="project" value="TreeGrafter"/>
</dbReference>
<comment type="subcellular location">
    <subcellularLocation>
        <location evidence="1">Basolateral cell membrane</location>
        <topology evidence="1">Multi-pass membrane protein</topology>
    </subcellularLocation>
    <subcellularLocation>
        <location evidence="9">Membrane</location>
        <topology evidence="9">Multi-pass membrane protein</topology>
    </subcellularLocation>
</comment>
<evidence type="ECO:0000259" key="12">
    <source>
        <dbReference type="Pfam" id="PF07565"/>
    </source>
</evidence>
<evidence type="ECO:0000256" key="8">
    <source>
        <dbReference type="ARBA" id="ARBA00023136"/>
    </source>
</evidence>
<evidence type="ECO:0000256" key="6">
    <source>
        <dbReference type="ARBA" id="ARBA00022989"/>
    </source>
</evidence>
<evidence type="ECO:0000313" key="14">
    <source>
        <dbReference type="Proteomes" id="UP000276133"/>
    </source>
</evidence>
<dbReference type="Pfam" id="PF00955">
    <property type="entry name" value="HCO3_cotransp"/>
    <property type="match status" value="1"/>
</dbReference>
<evidence type="ECO:0000259" key="11">
    <source>
        <dbReference type="Pfam" id="PF00955"/>
    </source>
</evidence>
<dbReference type="SUPFAM" id="SSF55804">
    <property type="entry name" value="Phoshotransferase/anion transport protein"/>
    <property type="match status" value="1"/>
</dbReference>
<keyword evidence="14" id="KW-1185">Reference proteome</keyword>
<dbReference type="Proteomes" id="UP000276133">
    <property type="component" value="Unassembled WGS sequence"/>
</dbReference>
<protein>
    <recommendedName>
        <fullName evidence="9">Anion exchange protein</fullName>
    </recommendedName>
</protein>
<feature type="transmembrane region" description="Helical" evidence="9">
    <location>
        <begin position="811"/>
        <end position="830"/>
    </location>
</feature>
<keyword evidence="8 9" id="KW-0472">Membrane</keyword>
<dbReference type="PANTHER" id="PTHR11453:SF36">
    <property type="entry name" value="ANION EXCHANGE PROTEIN"/>
    <property type="match status" value="1"/>
</dbReference>
<dbReference type="STRING" id="10195.A0A3M7QCX4"/>
<feature type="transmembrane region" description="Helical" evidence="9">
    <location>
        <begin position="751"/>
        <end position="775"/>
    </location>
</feature>
<dbReference type="Pfam" id="PF07565">
    <property type="entry name" value="Band_3_cyto"/>
    <property type="match status" value="1"/>
</dbReference>
<dbReference type="AlphaFoldDB" id="A0A3M7QCX4"/>
<feature type="region of interest" description="Disordered" evidence="10">
    <location>
        <begin position="1043"/>
        <end position="1063"/>
    </location>
</feature>
<evidence type="ECO:0000256" key="4">
    <source>
        <dbReference type="ARBA" id="ARBA00022475"/>
    </source>
</evidence>
<dbReference type="InterPro" id="IPR003024">
    <property type="entry name" value="Na/HCO3_transpt"/>
</dbReference>
<comment type="similarity">
    <text evidence="2 9">Belongs to the anion exchanger (TC 2.A.31) family.</text>
</comment>